<gene>
    <name evidence="2" type="ORF">BZL29_6327</name>
</gene>
<comment type="caution">
    <text evidence="2">The sequence shown here is derived from an EMBL/GenBank/DDBJ whole genome shotgun (WGS) entry which is preliminary data.</text>
</comment>
<feature type="compositionally biased region" description="Low complexity" evidence="1">
    <location>
        <begin position="19"/>
        <end position="29"/>
    </location>
</feature>
<organism evidence="2 3">
    <name type="scientific">Mycobacterium kansasii</name>
    <dbReference type="NCBI Taxonomy" id="1768"/>
    <lineage>
        <taxon>Bacteria</taxon>
        <taxon>Bacillati</taxon>
        <taxon>Actinomycetota</taxon>
        <taxon>Actinomycetes</taxon>
        <taxon>Mycobacteriales</taxon>
        <taxon>Mycobacteriaceae</taxon>
        <taxon>Mycobacterium</taxon>
    </lineage>
</organism>
<accession>A0A1V3WSG6</accession>
<dbReference type="EMBL" id="MVBN01000007">
    <property type="protein sequence ID" value="OOK69688.1"/>
    <property type="molecule type" value="Genomic_DNA"/>
</dbReference>
<proteinExistence type="predicted"/>
<protein>
    <submittedName>
        <fullName evidence="2">Uncharacterized protein</fullName>
    </submittedName>
</protein>
<sequence length="38" mass="3822">MAALSPPEAFSSPRAAGRSCLPLSSSCPSVNPSHPLAQ</sequence>
<name>A0A1V3WSG6_MYCKA</name>
<feature type="region of interest" description="Disordered" evidence="1">
    <location>
        <begin position="1"/>
        <end position="38"/>
    </location>
</feature>
<reference evidence="2 3" key="1">
    <citation type="submission" date="2017-02" db="EMBL/GenBank/DDBJ databases">
        <title>Complete genome sequences of Mycobacterium kansasii strains isolated from rhesus macaques.</title>
        <authorList>
            <person name="Panda A."/>
            <person name="Nagaraj S."/>
            <person name="Zhao X."/>
            <person name="Tettelin H."/>
            <person name="Detolla L.J."/>
        </authorList>
    </citation>
    <scope>NUCLEOTIDE SEQUENCE [LARGE SCALE GENOMIC DNA]</scope>
    <source>
        <strain evidence="2 3">11-3469</strain>
    </source>
</reference>
<dbReference type="AlphaFoldDB" id="A0A1V3WSG6"/>
<evidence type="ECO:0000313" key="2">
    <source>
        <dbReference type="EMBL" id="OOK69688.1"/>
    </source>
</evidence>
<evidence type="ECO:0000256" key="1">
    <source>
        <dbReference type="SAM" id="MobiDB-lite"/>
    </source>
</evidence>
<evidence type="ECO:0000313" key="3">
    <source>
        <dbReference type="Proteomes" id="UP000188532"/>
    </source>
</evidence>
<dbReference type="Proteomes" id="UP000188532">
    <property type="component" value="Unassembled WGS sequence"/>
</dbReference>